<evidence type="ECO:0000313" key="4">
    <source>
        <dbReference type="Proteomes" id="UP001269375"/>
    </source>
</evidence>
<dbReference type="EMBL" id="JARWAO010000002">
    <property type="protein sequence ID" value="MDR5895290.1"/>
    <property type="molecule type" value="Genomic_DNA"/>
</dbReference>
<reference evidence="3 4" key="1">
    <citation type="submission" date="2023-04" db="EMBL/GenBank/DDBJ databases">
        <title>A long-awaited taxogenomic arrangement of the family Halomonadaceae.</title>
        <authorList>
            <person name="De La Haba R."/>
            <person name="Chuvochina M."/>
            <person name="Wittouck S."/>
            <person name="Arahal D.R."/>
            <person name="Sanchez-Porro C."/>
            <person name="Hugenholtz P."/>
            <person name="Ventosa A."/>
        </authorList>
    </citation>
    <scope>NUCLEOTIDE SEQUENCE [LARGE SCALE GENOMIC DNA]</scope>
    <source>
        <strain evidence="3 4">DSM 22428</strain>
    </source>
</reference>
<accession>A0ABU1GTD7</accession>
<feature type="chain" id="PRO_5046785139" evidence="2">
    <location>
        <begin position="20"/>
        <end position="147"/>
    </location>
</feature>
<dbReference type="Proteomes" id="UP001269375">
    <property type="component" value="Unassembled WGS sequence"/>
</dbReference>
<keyword evidence="2" id="KW-0732">Signal</keyword>
<dbReference type="RefSeq" id="WP_251590783.1">
    <property type="nucleotide sequence ID" value="NZ_JAMLJI010000001.1"/>
</dbReference>
<sequence length="147" mass="15732">MRQFLATLLLLTTSVCASAATPSAAGVHDALNSFVDKNDLATRYQLDRLADNTIEATVWFDGDYNFNAEEIEAYSDGICYSLMSQAVRTGLGQSDKPLSVVCHARITDPSHPESAGAPLGTSENDAKTGLFKFSPADNDLLAQKAKS</sequence>
<keyword evidence="4" id="KW-1185">Reference proteome</keyword>
<comment type="caution">
    <text evidence="3">The sequence shown here is derived from an EMBL/GenBank/DDBJ whole genome shotgun (WGS) entry which is preliminary data.</text>
</comment>
<evidence type="ECO:0000256" key="2">
    <source>
        <dbReference type="SAM" id="SignalP"/>
    </source>
</evidence>
<organism evidence="3 4">
    <name type="scientific">Larsenimonas suaedae</name>
    <dbReference type="NCBI Taxonomy" id="1851019"/>
    <lineage>
        <taxon>Bacteria</taxon>
        <taxon>Pseudomonadati</taxon>
        <taxon>Pseudomonadota</taxon>
        <taxon>Gammaproteobacteria</taxon>
        <taxon>Oceanospirillales</taxon>
        <taxon>Halomonadaceae</taxon>
        <taxon>Larsenimonas</taxon>
    </lineage>
</organism>
<name>A0ABU1GTD7_9GAMM</name>
<feature type="signal peptide" evidence="2">
    <location>
        <begin position="1"/>
        <end position="19"/>
    </location>
</feature>
<proteinExistence type="predicted"/>
<feature type="region of interest" description="Disordered" evidence="1">
    <location>
        <begin position="109"/>
        <end position="131"/>
    </location>
</feature>
<evidence type="ECO:0000313" key="3">
    <source>
        <dbReference type="EMBL" id="MDR5895290.1"/>
    </source>
</evidence>
<evidence type="ECO:0000256" key="1">
    <source>
        <dbReference type="SAM" id="MobiDB-lite"/>
    </source>
</evidence>
<gene>
    <name evidence="3" type="ORF">QC825_04260</name>
</gene>
<protein>
    <submittedName>
        <fullName evidence="3">Uncharacterized protein</fullName>
    </submittedName>
</protein>